<dbReference type="PROSITE" id="PS50011">
    <property type="entry name" value="PROTEIN_KINASE_DOM"/>
    <property type="match status" value="1"/>
</dbReference>
<reference evidence="19" key="1">
    <citation type="journal article" date="2023" name="Mol. Biol. Evol.">
        <title>Third-Generation Sequencing Reveals the Adaptive Role of the Epigenome in Three Deep-Sea Polychaetes.</title>
        <authorList>
            <person name="Perez M."/>
            <person name="Aroh O."/>
            <person name="Sun Y."/>
            <person name="Lan Y."/>
            <person name="Juniper S.K."/>
            <person name="Young C.R."/>
            <person name="Angers B."/>
            <person name="Qian P.Y."/>
        </authorList>
    </citation>
    <scope>NUCLEOTIDE SEQUENCE</scope>
    <source>
        <strain evidence="19">R07B-5</strain>
    </source>
</reference>
<keyword evidence="11" id="KW-0325">Glycoprotein</keyword>
<dbReference type="Proteomes" id="UP001209878">
    <property type="component" value="Unassembled WGS sequence"/>
</dbReference>
<dbReference type="FunFam" id="3.30.70.1230:FF:000004">
    <property type="entry name" value="Guanylate cyclase"/>
    <property type="match status" value="1"/>
</dbReference>
<comment type="catalytic activity">
    <reaction evidence="1 15">
        <text>GTP = 3',5'-cyclic GMP + diphosphate</text>
        <dbReference type="Rhea" id="RHEA:13665"/>
        <dbReference type="ChEBI" id="CHEBI:33019"/>
        <dbReference type="ChEBI" id="CHEBI:37565"/>
        <dbReference type="ChEBI" id="CHEBI:57746"/>
        <dbReference type="EC" id="4.6.1.2"/>
    </reaction>
</comment>
<dbReference type="CDD" id="cd14042">
    <property type="entry name" value="PK_GC-A_B"/>
    <property type="match status" value="1"/>
</dbReference>
<evidence type="ECO:0000256" key="11">
    <source>
        <dbReference type="ARBA" id="ARBA00023180"/>
    </source>
</evidence>
<dbReference type="GO" id="GO:0007168">
    <property type="term" value="P:receptor guanylyl cyclase signaling pathway"/>
    <property type="evidence" value="ECO:0007669"/>
    <property type="project" value="TreeGrafter"/>
</dbReference>
<dbReference type="Gene3D" id="3.30.70.1230">
    <property type="entry name" value="Nucleotide cyclase"/>
    <property type="match status" value="1"/>
</dbReference>
<dbReference type="InterPro" id="IPR028082">
    <property type="entry name" value="Peripla_BP_I"/>
</dbReference>
<gene>
    <name evidence="19" type="ORF">NP493_85g03003</name>
</gene>
<name>A0AAD9P8L9_RIDPI</name>
<dbReference type="Gene3D" id="6.10.250.780">
    <property type="match status" value="1"/>
</dbReference>
<protein>
    <recommendedName>
        <fullName evidence="3 15">Guanylate cyclase</fullName>
        <ecNumber evidence="3 15">4.6.1.2</ecNumber>
    </recommendedName>
</protein>
<evidence type="ECO:0000256" key="10">
    <source>
        <dbReference type="ARBA" id="ARBA00023170"/>
    </source>
</evidence>
<dbReference type="PROSITE" id="PS00452">
    <property type="entry name" value="GUANYLATE_CYCLASE_1"/>
    <property type="match status" value="1"/>
</dbReference>
<sequence>MRTRHAVSALAATAVLLAAVFSVADAKNFTLGFLPALSGNKGQSKYFVGALIYALKHINSNKRVLAGHRLDYVLVDNKADTLTSIRGMTKQYFNKTVAFIGPDETCATEARVAAAWNLPMVAYKCRDSAVSNKVLYPTFARTIPSTSKVSKSVISLVSHYGWKRFTVVVGNCANWLEAASTLQTLAEKNGITINEVVTFEHPYIAKKHMETLVDNTYKSTRIYVFLGDSDALVDFVRAMRLKGLNDKGEYVVIAVEEKPFDPEAKLEYFKNYIEPEVLQCMVDAFRPVLMLLPTQPTNPHYEEFIDKTATYSTEAPFNAPMPPFPSFKPPVRLVPIYAAYLYDAVNLYAHALDEVLQEGGNIRNGTAIIEKVIGRTYKSIQGYSMYIDENGDAEANYTVVALQDDTEVDFGESLKPIGHFSSDGLMIPTYMVDTAVNWVGGKVPRDEPDCGFDGSKCKFQMDWPTLLICTVSLCIIVIATTFVIRHYIYEQRLASLLWKIEYKELLQQDPDSDLTMSEKTKRKVYGSHLGHLPVGGGGGRDKKDRRPYITFVTYKGTTVAVKHLRKRHVEINRAVKKELLQMKEITHDNLNRFIGACIDPPNICIIKQFCSRGSLKDILENDDLNLDNMLIASLVSDIIKGMIYLHVSPIMFHGKLRSSNCLVDSRWVVQIADFGLHQFCAPDSQVYLTEEYYEKRLWKAPELLRNHVATPTATQKGDVYSFGIILYEIHGRAGPWGTSHFSPKEIIERLKNPPGGSLVRPDTTQLKCAEFIIRCMQECWHEDPEVRPDFRFIRMRLKPMQKGMRSNIFDNMLAIMEKYADNLEDIVAERTKQLMKEKKKTEALLLRMLPRTVADQLTRGVSVVPEHYDSVSIYFSDVVGFTALSAESRPIQVVDLLNDLYTLFDRIIEEYDVYKVETIGDAYMVASGLPIRNGNNHAGEVASMSLHLLQAMKHFRVRHRPNETLQLRIGIHSGPVAAGVVGLKMPRYCLFGDTVNTASRMESTGLPCKIHCSAECKQILDKIRGYKVEERGYITVKGKGEVFTYFLVDEDKSYRQNRLALQSISRRIGDNGYVQHRAVGPTLQLDNTAPRSFGSSFLLDDDDDDDDLDSVKINMNGHVPLLGGSDLSPVSVSESIL</sequence>
<keyword evidence="10" id="KW-0675">Receptor</keyword>
<dbReference type="Gene3D" id="3.40.50.2300">
    <property type="match status" value="2"/>
</dbReference>
<dbReference type="Pfam" id="PF01094">
    <property type="entry name" value="ANF_receptor"/>
    <property type="match status" value="1"/>
</dbReference>
<dbReference type="GO" id="GO:0005525">
    <property type="term" value="F:GTP binding"/>
    <property type="evidence" value="ECO:0007669"/>
    <property type="project" value="UniProtKB-KW"/>
</dbReference>
<dbReference type="Gene3D" id="1.10.510.10">
    <property type="entry name" value="Transferase(Phosphotransferase) domain 1"/>
    <property type="match status" value="1"/>
</dbReference>
<proteinExistence type="inferred from homology"/>
<dbReference type="GO" id="GO:0005886">
    <property type="term" value="C:plasma membrane"/>
    <property type="evidence" value="ECO:0007669"/>
    <property type="project" value="TreeGrafter"/>
</dbReference>
<dbReference type="PANTHER" id="PTHR11920:SF501">
    <property type="entry name" value="GUANYLATE CYCLASE 32E"/>
    <property type="match status" value="1"/>
</dbReference>
<dbReference type="PROSITE" id="PS50125">
    <property type="entry name" value="GUANYLATE_CYCLASE_2"/>
    <property type="match status" value="1"/>
</dbReference>
<keyword evidence="7" id="KW-1133">Transmembrane helix</keyword>
<dbReference type="EMBL" id="JAODUO010000085">
    <property type="protein sequence ID" value="KAK2190246.1"/>
    <property type="molecule type" value="Genomic_DNA"/>
</dbReference>
<comment type="subcellular location">
    <subcellularLocation>
        <location evidence="2">Membrane</location>
        <topology evidence="2">Single-pass type I membrane protein</topology>
    </subcellularLocation>
</comment>
<evidence type="ECO:0000256" key="3">
    <source>
        <dbReference type="ARBA" id="ARBA00012202"/>
    </source>
</evidence>
<evidence type="ECO:0000256" key="16">
    <source>
        <dbReference type="SAM" id="SignalP"/>
    </source>
</evidence>
<dbReference type="GO" id="GO:0005524">
    <property type="term" value="F:ATP binding"/>
    <property type="evidence" value="ECO:0007669"/>
    <property type="project" value="InterPro"/>
</dbReference>
<dbReference type="InterPro" id="IPR011009">
    <property type="entry name" value="Kinase-like_dom_sf"/>
</dbReference>
<dbReference type="InterPro" id="IPR000719">
    <property type="entry name" value="Prot_kinase_dom"/>
</dbReference>
<dbReference type="GO" id="GO:0004016">
    <property type="term" value="F:adenylate cyclase activity"/>
    <property type="evidence" value="ECO:0007669"/>
    <property type="project" value="TreeGrafter"/>
</dbReference>
<dbReference type="InterPro" id="IPR001245">
    <property type="entry name" value="Ser-Thr/Tyr_kinase_cat_dom"/>
</dbReference>
<comment type="caution">
    <text evidence="19">The sequence shown here is derived from an EMBL/GenBank/DDBJ whole genome shotgun (WGS) entry which is preliminary data.</text>
</comment>
<evidence type="ECO:0000256" key="14">
    <source>
        <dbReference type="RuleBase" id="RU000405"/>
    </source>
</evidence>
<evidence type="ECO:0000256" key="9">
    <source>
        <dbReference type="ARBA" id="ARBA00023136"/>
    </source>
</evidence>
<evidence type="ECO:0000256" key="5">
    <source>
        <dbReference type="ARBA" id="ARBA00022729"/>
    </source>
</evidence>
<evidence type="ECO:0000256" key="1">
    <source>
        <dbReference type="ARBA" id="ARBA00001436"/>
    </source>
</evidence>
<keyword evidence="13 15" id="KW-0141">cGMP biosynthesis</keyword>
<evidence type="ECO:0000256" key="6">
    <source>
        <dbReference type="ARBA" id="ARBA00022741"/>
    </source>
</evidence>
<evidence type="ECO:0000256" key="13">
    <source>
        <dbReference type="ARBA" id="ARBA00023293"/>
    </source>
</evidence>
<evidence type="ECO:0000256" key="4">
    <source>
        <dbReference type="ARBA" id="ARBA00022692"/>
    </source>
</evidence>
<comment type="similarity">
    <text evidence="14">Belongs to the adenylyl cyclase class-4/guanylyl cyclase family.</text>
</comment>
<evidence type="ECO:0000256" key="7">
    <source>
        <dbReference type="ARBA" id="ARBA00022989"/>
    </source>
</evidence>
<evidence type="ECO:0000256" key="8">
    <source>
        <dbReference type="ARBA" id="ARBA00023134"/>
    </source>
</evidence>
<dbReference type="InterPro" id="IPR018297">
    <property type="entry name" value="A/G_cyclase_CS"/>
</dbReference>
<dbReference type="GO" id="GO:0004672">
    <property type="term" value="F:protein kinase activity"/>
    <property type="evidence" value="ECO:0007669"/>
    <property type="project" value="InterPro"/>
</dbReference>
<dbReference type="SMART" id="SM00044">
    <property type="entry name" value="CYCc"/>
    <property type="match status" value="1"/>
</dbReference>
<dbReference type="PANTHER" id="PTHR11920">
    <property type="entry name" value="GUANYLYL CYCLASE"/>
    <property type="match status" value="1"/>
</dbReference>
<keyword evidence="8" id="KW-0342">GTP-binding</keyword>
<dbReference type="GO" id="GO:0001653">
    <property type="term" value="F:peptide receptor activity"/>
    <property type="evidence" value="ECO:0007669"/>
    <property type="project" value="TreeGrafter"/>
</dbReference>
<keyword evidence="20" id="KW-1185">Reference proteome</keyword>
<keyword evidence="9" id="KW-0472">Membrane</keyword>
<dbReference type="SUPFAM" id="SSF55073">
    <property type="entry name" value="Nucleotide cyclase"/>
    <property type="match status" value="1"/>
</dbReference>
<dbReference type="CDD" id="cd06370">
    <property type="entry name" value="PBP1_SAP_GC-like"/>
    <property type="match status" value="1"/>
</dbReference>
<dbReference type="Pfam" id="PF07714">
    <property type="entry name" value="PK_Tyr_Ser-Thr"/>
    <property type="match status" value="1"/>
</dbReference>
<evidence type="ECO:0000259" key="18">
    <source>
        <dbReference type="PROSITE" id="PS50125"/>
    </source>
</evidence>
<keyword evidence="6" id="KW-0547">Nucleotide-binding</keyword>
<dbReference type="CDD" id="cd07302">
    <property type="entry name" value="CHD"/>
    <property type="match status" value="1"/>
</dbReference>
<dbReference type="InterPro" id="IPR029787">
    <property type="entry name" value="Nucleotide_cyclase"/>
</dbReference>
<keyword evidence="4" id="KW-0812">Transmembrane</keyword>
<keyword evidence="12 14" id="KW-0456">Lyase</keyword>
<accession>A0AAD9P8L9</accession>
<evidence type="ECO:0000313" key="19">
    <source>
        <dbReference type="EMBL" id="KAK2190246.1"/>
    </source>
</evidence>
<dbReference type="GO" id="GO:0035556">
    <property type="term" value="P:intracellular signal transduction"/>
    <property type="evidence" value="ECO:0007669"/>
    <property type="project" value="InterPro"/>
</dbReference>
<dbReference type="InterPro" id="IPR050401">
    <property type="entry name" value="Cyclic_nucleotide_synthase"/>
</dbReference>
<feature type="domain" description="Guanylate cyclase" evidence="18">
    <location>
        <begin position="872"/>
        <end position="1002"/>
    </location>
</feature>
<evidence type="ECO:0000313" key="20">
    <source>
        <dbReference type="Proteomes" id="UP001209878"/>
    </source>
</evidence>
<feature type="domain" description="Protein kinase" evidence="17">
    <location>
        <begin position="529"/>
        <end position="801"/>
    </location>
</feature>
<evidence type="ECO:0000256" key="12">
    <source>
        <dbReference type="ARBA" id="ARBA00023239"/>
    </source>
</evidence>
<feature type="signal peptide" evidence="16">
    <location>
        <begin position="1"/>
        <end position="26"/>
    </location>
</feature>
<dbReference type="SUPFAM" id="SSF56112">
    <property type="entry name" value="Protein kinase-like (PK-like)"/>
    <property type="match status" value="1"/>
</dbReference>
<evidence type="ECO:0000256" key="15">
    <source>
        <dbReference type="RuleBase" id="RU003431"/>
    </source>
</evidence>
<dbReference type="FunFam" id="1.10.510.10:FF:000420">
    <property type="entry name" value="Guanylate cyclase"/>
    <property type="match status" value="1"/>
</dbReference>
<dbReference type="Pfam" id="PF00211">
    <property type="entry name" value="Guanylate_cyc"/>
    <property type="match status" value="1"/>
</dbReference>
<dbReference type="AlphaFoldDB" id="A0AAD9P8L9"/>
<dbReference type="SUPFAM" id="SSF53822">
    <property type="entry name" value="Periplasmic binding protein-like I"/>
    <property type="match status" value="1"/>
</dbReference>
<keyword evidence="5 16" id="KW-0732">Signal</keyword>
<evidence type="ECO:0000259" key="17">
    <source>
        <dbReference type="PROSITE" id="PS50011"/>
    </source>
</evidence>
<dbReference type="InterPro" id="IPR001828">
    <property type="entry name" value="ANF_lig-bd_rcpt"/>
</dbReference>
<dbReference type="InterPro" id="IPR001054">
    <property type="entry name" value="A/G_cyclase"/>
</dbReference>
<dbReference type="GO" id="GO:0004383">
    <property type="term" value="F:guanylate cyclase activity"/>
    <property type="evidence" value="ECO:0007669"/>
    <property type="project" value="UniProtKB-EC"/>
</dbReference>
<feature type="chain" id="PRO_5042274077" description="Guanylate cyclase" evidence="16">
    <location>
        <begin position="27"/>
        <end position="1137"/>
    </location>
</feature>
<organism evidence="19 20">
    <name type="scientific">Ridgeia piscesae</name>
    <name type="common">Tubeworm</name>
    <dbReference type="NCBI Taxonomy" id="27915"/>
    <lineage>
        <taxon>Eukaryota</taxon>
        <taxon>Metazoa</taxon>
        <taxon>Spiralia</taxon>
        <taxon>Lophotrochozoa</taxon>
        <taxon>Annelida</taxon>
        <taxon>Polychaeta</taxon>
        <taxon>Sedentaria</taxon>
        <taxon>Canalipalpata</taxon>
        <taxon>Sabellida</taxon>
        <taxon>Siboglinidae</taxon>
        <taxon>Ridgeia</taxon>
    </lineage>
</organism>
<dbReference type="EC" id="4.6.1.2" evidence="3 15"/>
<evidence type="ECO:0000256" key="2">
    <source>
        <dbReference type="ARBA" id="ARBA00004479"/>
    </source>
</evidence>